<protein>
    <submittedName>
        <fullName evidence="4">M23 family metallopeptidase</fullName>
        <ecNumber evidence="4">3.4.-.-</ecNumber>
    </submittedName>
</protein>
<dbReference type="RefSeq" id="WP_302039395.1">
    <property type="nucleotide sequence ID" value="NZ_JAUKPO010000012.1"/>
</dbReference>
<dbReference type="PANTHER" id="PTHR21666">
    <property type="entry name" value="PEPTIDASE-RELATED"/>
    <property type="match status" value="1"/>
</dbReference>
<keyword evidence="1" id="KW-0732">Signal</keyword>
<reference evidence="4" key="1">
    <citation type="submission" date="2023-07" db="EMBL/GenBank/DDBJ databases">
        <title>The genome sequence of Rhodocytophaga aerolata KACC 12507.</title>
        <authorList>
            <person name="Zhang X."/>
        </authorList>
    </citation>
    <scope>NUCLEOTIDE SEQUENCE</scope>
    <source>
        <strain evidence="4">KACC 12507</strain>
    </source>
</reference>
<sequence>MKGKKTFSDWLTNRYLLVVRNEENFAEKTTFSFTYAKIIVFITITVIFLFSFSFYLSNTILSRWFHPAGRQMVLNKKIIQLSAVVDSLENQLAYRDKALTGISKVLHGDDKFLKQDLAESTQEDTLKDKPKPSHIDSIASVDAELRKEFENKTSLEAEVKVPVRSVANSLSVNESDDLYRMFLFSPINGGMVTQKFDAKAAHYGLDIVAKKDEPVKCVADGTVILSSWTNDSGHIIAVQHQGNLISVYKHNSVLLKKMGSFVRAGEIISVIGNSGELTTGPHLHFELWHNSNPIDPEIFVSL</sequence>
<dbReference type="GO" id="GO:0016787">
    <property type="term" value="F:hydrolase activity"/>
    <property type="evidence" value="ECO:0007669"/>
    <property type="project" value="UniProtKB-KW"/>
</dbReference>
<evidence type="ECO:0000259" key="3">
    <source>
        <dbReference type="Pfam" id="PF01551"/>
    </source>
</evidence>
<dbReference type="Pfam" id="PF01551">
    <property type="entry name" value="Peptidase_M23"/>
    <property type="match status" value="1"/>
</dbReference>
<evidence type="ECO:0000256" key="1">
    <source>
        <dbReference type="ARBA" id="ARBA00022729"/>
    </source>
</evidence>
<dbReference type="EC" id="3.4.-.-" evidence="4"/>
<evidence type="ECO:0000313" key="5">
    <source>
        <dbReference type="Proteomes" id="UP001168528"/>
    </source>
</evidence>
<comment type="caution">
    <text evidence="4">The sequence shown here is derived from an EMBL/GenBank/DDBJ whole genome shotgun (WGS) entry which is preliminary data.</text>
</comment>
<dbReference type="Proteomes" id="UP001168528">
    <property type="component" value="Unassembled WGS sequence"/>
</dbReference>
<organism evidence="4 5">
    <name type="scientific">Rhodocytophaga aerolata</name>
    <dbReference type="NCBI Taxonomy" id="455078"/>
    <lineage>
        <taxon>Bacteria</taxon>
        <taxon>Pseudomonadati</taxon>
        <taxon>Bacteroidota</taxon>
        <taxon>Cytophagia</taxon>
        <taxon>Cytophagales</taxon>
        <taxon>Rhodocytophagaceae</taxon>
        <taxon>Rhodocytophaga</taxon>
    </lineage>
</organism>
<dbReference type="InterPro" id="IPR050570">
    <property type="entry name" value="Cell_wall_metabolism_enzyme"/>
</dbReference>
<accession>A0ABT8R9F3</accession>
<dbReference type="InterPro" id="IPR016047">
    <property type="entry name" value="M23ase_b-sheet_dom"/>
</dbReference>
<feature type="transmembrane region" description="Helical" evidence="2">
    <location>
        <begin position="35"/>
        <end position="56"/>
    </location>
</feature>
<keyword evidence="2" id="KW-0812">Transmembrane</keyword>
<keyword evidence="2" id="KW-1133">Transmembrane helix</keyword>
<evidence type="ECO:0000256" key="2">
    <source>
        <dbReference type="SAM" id="Phobius"/>
    </source>
</evidence>
<keyword evidence="4" id="KW-0378">Hydrolase</keyword>
<keyword evidence="2" id="KW-0472">Membrane</keyword>
<dbReference type="PANTHER" id="PTHR21666:SF289">
    <property type="entry name" value="L-ALA--D-GLU ENDOPEPTIDASE"/>
    <property type="match status" value="1"/>
</dbReference>
<dbReference type="EMBL" id="JAUKPO010000012">
    <property type="protein sequence ID" value="MDO1448594.1"/>
    <property type="molecule type" value="Genomic_DNA"/>
</dbReference>
<name>A0ABT8R9F3_9BACT</name>
<evidence type="ECO:0000313" key="4">
    <source>
        <dbReference type="EMBL" id="MDO1448594.1"/>
    </source>
</evidence>
<keyword evidence="5" id="KW-1185">Reference proteome</keyword>
<dbReference type="SUPFAM" id="SSF51261">
    <property type="entry name" value="Duplicated hybrid motif"/>
    <property type="match status" value="1"/>
</dbReference>
<dbReference type="CDD" id="cd12797">
    <property type="entry name" value="M23_peptidase"/>
    <property type="match status" value="1"/>
</dbReference>
<dbReference type="Gene3D" id="2.70.70.10">
    <property type="entry name" value="Glucose Permease (Domain IIA)"/>
    <property type="match status" value="1"/>
</dbReference>
<dbReference type="InterPro" id="IPR011055">
    <property type="entry name" value="Dup_hybrid_motif"/>
</dbReference>
<proteinExistence type="predicted"/>
<gene>
    <name evidence="4" type="ORF">Q0590_20120</name>
</gene>
<feature type="domain" description="M23ase beta-sheet core" evidence="3">
    <location>
        <begin position="201"/>
        <end position="296"/>
    </location>
</feature>